<dbReference type="Proteomes" id="UP000237717">
    <property type="component" value="Chromosome I"/>
</dbReference>
<dbReference type="EMBL" id="CP026924">
    <property type="protein sequence ID" value="AVH41198.1"/>
    <property type="molecule type" value="Genomic_DNA"/>
</dbReference>
<evidence type="ECO:0000313" key="3">
    <source>
        <dbReference type="EMBL" id="AVH41198.1"/>
    </source>
</evidence>
<name>A0A2L2LAC0_AGRTU</name>
<keyword evidence="2" id="KW-0472">Membrane</keyword>
<sequence>MFDLQMTVAPLAAFLVGILVAWSYKRRIAQHRERLRDLQETRKAMLSHYDAMDRIIAHEAVPEKIKRSMISVTNALNDRELAIKMCALLTTKPRSTKSSGFEDAVSKLRIERPDVMDDIETAMSSALFIVMLRWPETSKQFKQFVVSSMVSEHREATVFNRVAEIVRTNTTRQRLGNDPIESDGAYA</sequence>
<gene>
    <name evidence="3" type="ORF">At1D1609_11450</name>
</gene>
<protein>
    <submittedName>
        <fullName evidence="3">Uncharacterized protein</fullName>
    </submittedName>
</protein>
<feature type="coiled-coil region" evidence="1">
    <location>
        <begin position="21"/>
        <end position="48"/>
    </location>
</feature>
<dbReference type="RefSeq" id="WP_065654090.1">
    <property type="nucleotide sequence ID" value="NZ_CP026924.1"/>
</dbReference>
<evidence type="ECO:0000256" key="2">
    <source>
        <dbReference type="SAM" id="Phobius"/>
    </source>
</evidence>
<keyword evidence="2" id="KW-0812">Transmembrane</keyword>
<accession>A0A2L2LAC0</accession>
<feature type="transmembrane region" description="Helical" evidence="2">
    <location>
        <begin position="6"/>
        <end position="24"/>
    </location>
</feature>
<keyword evidence="1" id="KW-0175">Coiled coil</keyword>
<reference evidence="3 4" key="1">
    <citation type="submission" date="2018-02" db="EMBL/GenBank/DDBJ databases">
        <title>Complete genome sequence of Agrobacterium tumefaciens 1D1609.</title>
        <authorList>
            <person name="Cho S.-T."/>
            <person name="Haryono M."/>
            <person name="Chang H.-H."/>
            <person name="Santos M.N."/>
            <person name="Lai E.-M."/>
            <person name="Kuo C.-H."/>
        </authorList>
    </citation>
    <scope>NUCLEOTIDE SEQUENCE [LARGE SCALE GENOMIC DNA]</scope>
    <source>
        <strain evidence="3 4">1D1609</strain>
    </source>
</reference>
<evidence type="ECO:0000256" key="1">
    <source>
        <dbReference type="SAM" id="Coils"/>
    </source>
</evidence>
<dbReference type="AlphaFoldDB" id="A0A2L2LAC0"/>
<proteinExistence type="predicted"/>
<keyword evidence="2" id="KW-1133">Transmembrane helix</keyword>
<evidence type="ECO:0000313" key="4">
    <source>
        <dbReference type="Proteomes" id="UP000237717"/>
    </source>
</evidence>
<organism evidence="3 4">
    <name type="scientific">Agrobacterium tumefaciens</name>
    <dbReference type="NCBI Taxonomy" id="358"/>
    <lineage>
        <taxon>Bacteria</taxon>
        <taxon>Pseudomonadati</taxon>
        <taxon>Pseudomonadota</taxon>
        <taxon>Alphaproteobacteria</taxon>
        <taxon>Hyphomicrobiales</taxon>
        <taxon>Rhizobiaceae</taxon>
        <taxon>Rhizobium/Agrobacterium group</taxon>
        <taxon>Agrobacterium</taxon>
        <taxon>Agrobacterium tumefaciens complex</taxon>
    </lineage>
</organism>